<gene>
    <name evidence="1" type="ORF">BJP25_11600</name>
</gene>
<dbReference type="EMBL" id="MKQR01000007">
    <property type="protein sequence ID" value="OLR94399.1"/>
    <property type="molecule type" value="Genomic_DNA"/>
</dbReference>
<evidence type="ECO:0000313" key="1">
    <source>
        <dbReference type="EMBL" id="OLR94399.1"/>
    </source>
</evidence>
<dbReference type="Proteomes" id="UP000186040">
    <property type="component" value="Unassembled WGS sequence"/>
</dbReference>
<reference evidence="1 2" key="1">
    <citation type="submission" date="2016-10" db="EMBL/GenBank/DDBJ databases">
        <title>The Draft Genome Sequence of Actinokineospora bangkokensis 44EHWT reveals the biosynthetic pathway of antifungal compounds Thailandins with unusual extender unit butylmalonyl-CoA.</title>
        <authorList>
            <person name="Greule A."/>
            <person name="Intra B."/>
            <person name="Flemming S."/>
            <person name="Rommel M.G."/>
            <person name="Panbangred W."/>
            <person name="Bechthold A."/>
        </authorList>
    </citation>
    <scope>NUCLEOTIDE SEQUENCE [LARGE SCALE GENOMIC DNA]</scope>
    <source>
        <strain evidence="1 2">44EHW</strain>
    </source>
</reference>
<sequence>MVSGRRELQFRMRMPGTLARVQYDSRLAAGDTSGVRAALEADDLAFASSEHLLDGATLMDAYLGPLLGALTPAVWAQHAVRPAGVIVYTFGRCLPGASGEAVEPLQALPLRTADKAVLGTAISPAACADAIEWWVSKIDKMLGVLTDPAVFTDAAGNYSSAKHIQGLSTVEQLFRRVCSLQAAHRDLEARRVLLFSTLDTVQRLTAQNIEGIASLKFATTTLHRLEQAIPEGAKPILLPAAARAVEALRQVQYGFYVARQAGATSIDVLDRGRVIEKMSLEAAAAEYVKLLRNATHGFGSNRANAQNRVKALMAHHTGEVPPDLSLLGYLYLLDLLIDPDRLRRVLYRNGEE</sequence>
<organism evidence="1 2">
    <name type="scientific">Actinokineospora bangkokensis</name>
    <dbReference type="NCBI Taxonomy" id="1193682"/>
    <lineage>
        <taxon>Bacteria</taxon>
        <taxon>Bacillati</taxon>
        <taxon>Actinomycetota</taxon>
        <taxon>Actinomycetes</taxon>
        <taxon>Pseudonocardiales</taxon>
        <taxon>Pseudonocardiaceae</taxon>
        <taxon>Actinokineospora</taxon>
    </lineage>
</organism>
<name>A0A1Q9LQU1_9PSEU</name>
<proteinExistence type="predicted"/>
<protein>
    <submittedName>
        <fullName evidence="1">Uncharacterized protein</fullName>
    </submittedName>
</protein>
<accession>A0A1Q9LQU1</accession>
<comment type="caution">
    <text evidence="1">The sequence shown here is derived from an EMBL/GenBank/DDBJ whole genome shotgun (WGS) entry which is preliminary data.</text>
</comment>
<keyword evidence="2" id="KW-1185">Reference proteome</keyword>
<dbReference type="AlphaFoldDB" id="A0A1Q9LQU1"/>
<evidence type="ECO:0000313" key="2">
    <source>
        <dbReference type="Proteomes" id="UP000186040"/>
    </source>
</evidence>